<evidence type="ECO:0000256" key="6">
    <source>
        <dbReference type="ARBA" id="ARBA00023049"/>
    </source>
</evidence>
<evidence type="ECO:0000313" key="14">
    <source>
        <dbReference type="WBParaSite" id="HCON_00101625-00001"/>
    </source>
</evidence>
<evidence type="ECO:0000313" key="13">
    <source>
        <dbReference type="Proteomes" id="UP000025227"/>
    </source>
</evidence>
<dbReference type="Proteomes" id="UP000025227">
    <property type="component" value="Unplaced"/>
</dbReference>
<evidence type="ECO:0000256" key="3">
    <source>
        <dbReference type="ARBA" id="ARBA00022723"/>
    </source>
</evidence>
<dbReference type="PANTHER" id="PTHR10127:SF833">
    <property type="entry name" value="ZINC METALLOPROTEINASE NAS-32"/>
    <property type="match status" value="1"/>
</dbReference>
<comment type="cofactor">
    <cofactor evidence="10 11">
        <name>Zn(2+)</name>
        <dbReference type="ChEBI" id="CHEBI:29105"/>
    </cofactor>
    <text evidence="10 11">Binds 1 zinc ion per subunit.</text>
</comment>
<dbReference type="PROSITE" id="PS51864">
    <property type="entry name" value="ASTACIN"/>
    <property type="match status" value="1"/>
</dbReference>
<evidence type="ECO:0000259" key="12">
    <source>
        <dbReference type="PROSITE" id="PS51864"/>
    </source>
</evidence>
<dbReference type="WBParaSite" id="HCON_00101625-00001">
    <property type="protein sequence ID" value="HCON_00101625-00001"/>
    <property type="gene ID" value="HCON_00101625"/>
</dbReference>
<keyword evidence="8" id="KW-0325">Glycoprotein</keyword>
<protein>
    <recommendedName>
        <fullName evidence="9">Zinc metalloproteinase</fullName>
    </recommendedName>
</protein>
<dbReference type="PROSITE" id="PS01186">
    <property type="entry name" value="EGF_2"/>
    <property type="match status" value="1"/>
</dbReference>
<keyword evidence="7" id="KW-1015">Disulfide bond</keyword>
<keyword evidence="3 10" id="KW-0479">Metal-binding</keyword>
<dbReference type="GO" id="GO:0006508">
    <property type="term" value="P:proteolysis"/>
    <property type="evidence" value="ECO:0007669"/>
    <property type="project" value="UniProtKB-KW"/>
</dbReference>
<keyword evidence="6 10" id="KW-0482">Metalloprotease</keyword>
<dbReference type="InterPro" id="IPR024079">
    <property type="entry name" value="MetalloPept_cat_dom_sf"/>
</dbReference>
<feature type="active site" evidence="10">
    <location>
        <position position="232"/>
    </location>
</feature>
<evidence type="ECO:0000256" key="10">
    <source>
        <dbReference type="PROSITE-ProRule" id="PRU01211"/>
    </source>
</evidence>
<dbReference type="SUPFAM" id="SSF55486">
    <property type="entry name" value="Metalloproteases ('zincins'), catalytic domain"/>
    <property type="match status" value="1"/>
</dbReference>
<sequence>ESIANHIQDKMIGVLLLLMVLFENSFCLSEKGRIALTKAYGGMDIEKCHERLKKFGRKGWHRKTAPKTIPSVKEEANPAMEEDKNATNVELDPVLANGGSIEKVNQMEGVDEYLFDGDMILTEEQMAAYEKSMGKRTRKKRQISSNATRWDNNTVFYYFDGSITARNQAYIKTVLKYLSARTCIDFVENMTATNRVMVFNGAGCYATVGMDGGVQALSLAPDCMVVGTVAHEFMHTLGALHMHMRHDRDDYVKINLDSVPKNQVNFLKPMRSIIYTPYEYGSNMQYPSDAFTDNGESIIPLDGTYFRTLGSQTISFYDIRMINWHYRCNDSCASMASTTKCKNGGELNPRTCTTCICPFGYGGNSCEKRRAGCGRMPGATPKWKSRTITVGDATHDIVRDTYTMCNDWITAPPRKTIQIRVTELRNVECENGCWRSSIEPKVMADKAMISPRICCPGQLYRIITSRINPTPVVTYSIQLASTFTYQYRYV</sequence>
<dbReference type="SMART" id="SM00235">
    <property type="entry name" value="ZnMc"/>
    <property type="match status" value="1"/>
</dbReference>
<evidence type="ECO:0000256" key="9">
    <source>
        <dbReference type="PIRNR" id="PIRNR036365"/>
    </source>
</evidence>
<evidence type="ECO:0000256" key="7">
    <source>
        <dbReference type="ARBA" id="ARBA00023157"/>
    </source>
</evidence>
<evidence type="ECO:0000256" key="4">
    <source>
        <dbReference type="ARBA" id="ARBA00022729"/>
    </source>
</evidence>
<keyword evidence="5 10" id="KW-0862">Zinc</keyword>
<dbReference type="InterPro" id="IPR001506">
    <property type="entry name" value="Peptidase_M12A"/>
</dbReference>
<evidence type="ECO:0000256" key="5">
    <source>
        <dbReference type="ARBA" id="ARBA00022833"/>
    </source>
</evidence>
<dbReference type="Pfam" id="PF01400">
    <property type="entry name" value="Astacin"/>
    <property type="match status" value="1"/>
</dbReference>
<name>A0A7I4YI42_HAECO</name>
<dbReference type="InterPro" id="IPR017050">
    <property type="entry name" value="Metallopeptidase_nem"/>
</dbReference>
<feature type="signal peptide" evidence="9 11">
    <location>
        <begin position="1"/>
        <end position="27"/>
    </location>
</feature>
<dbReference type="InterPro" id="IPR034035">
    <property type="entry name" value="Astacin-like_dom"/>
</dbReference>
<organism evidence="13 14">
    <name type="scientific">Haemonchus contortus</name>
    <name type="common">Barber pole worm</name>
    <dbReference type="NCBI Taxonomy" id="6289"/>
    <lineage>
        <taxon>Eukaryota</taxon>
        <taxon>Metazoa</taxon>
        <taxon>Ecdysozoa</taxon>
        <taxon>Nematoda</taxon>
        <taxon>Chromadorea</taxon>
        <taxon>Rhabditida</taxon>
        <taxon>Rhabditina</taxon>
        <taxon>Rhabditomorpha</taxon>
        <taxon>Strongyloidea</taxon>
        <taxon>Trichostrongylidae</taxon>
        <taxon>Haemonchus</taxon>
    </lineage>
</organism>
<keyword evidence="10 11" id="KW-0378">Hydrolase</keyword>
<evidence type="ECO:0000256" key="8">
    <source>
        <dbReference type="ARBA" id="ARBA00023180"/>
    </source>
</evidence>
<evidence type="ECO:0000256" key="1">
    <source>
        <dbReference type="ARBA" id="ARBA00004613"/>
    </source>
</evidence>
<comment type="subcellular location">
    <subcellularLocation>
        <location evidence="1 9">Secreted</location>
    </subcellularLocation>
</comment>
<dbReference type="CDD" id="cd04280">
    <property type="entry name" value="ZnMc_astacin_like"/>
    <property type="match status" value="1"/>
</dbReference>
<dbReference type="PIRSF" id="PIRSF036365">
    <property type="entry name" value="Astacin_nematoda"/>
    <property type="match status" value="1"/>
</dbReference>
<feature type="binding site" evidence="10">
    <location>
        <position position="235"/>
    </location>
    <ligand>
        <name>Zn(2+)</name>
        <dbReference type="ChEBI" id="CHEBI:29105"/>
        <note>catalytic</note>
    </ligand>
</feature>
<dbReference type="InterPro" id="IPR000742">
    <property type="entry name" value="EGF"/>
</dbReference>
<dbReference type="GO" id="GO:0008270">
    <property type="term" value="F:zinc ion binding"/>
    <property type="evidence" value="ECO:0007669"/>
    <property type="project" value="UniProtKB-UniRule"/>
</dbReference>
<dbReference type="OrthoDB" id="291007at2759"/>
<dbReference type="AlphaFoldDB" id="A0A7I4YI42"/>
<feature type="binding site" evidence="10">
    <location>
        <position position="241"/>
    </location>
    <ligand>
        <name>Zn(2+)</name>
        <dbReference type="ChEBI" id="CHEBI:29105"/>
        <note>catalytic</note>
    </ligand>
</feature>
<dbReference type="Gene3D" id="3.40.390.10">
    <property type="entry name" value="Collagenase (Catalytic Domain)"/>
    <property type="match status" value="1"/>
</dbReference>
<dbReference type="OMA" id="DIEKCHE"/>
<keyword evidence="4 9" id="KW-0732">Signal</keyword>
<dbReference type="PANTHER" id="PTHR10127">
    <property type="entry name" value="DISCOIDIN, CUB, EGF, LAMININ , AND ZINC METALLOPROTEASE DOMAIN CONTAINING"/>
    <property type="match status" value="1"/>
</dbReference>
<keyword evidence="2 9" id="KW-0964">Secreted</keyword>
<comment type="caution">
    <text evidence="10">Lacks conserved residue(s) required for the propagation of feature annotation.</text>
</comment>
<proteinExistence type="predicted"/>
<feature type="chain" id="PRO_5029938058" description="Zinc metalloproteinase" evidence="9 11">
    <location>
        <begin position="28"/>
        <end position="490"/>
    </location>
</feature>
<accession>A0A7I4YI42</accession>
<feature type="binding site" evidence="10">
    <location>
        <position position="231"/>
    </location>
    <ligand>
        <name>Zn(2+)</name>
        <dbReference type="ChEBI" id="CHEBI:29105"/>
        <note>catalytic</note>
    </ligand>
</feature>
<dbReference type="PRINTS" id="PR00480">
    <property type="entry name" value="ASTACIN"/>
</dbReference>
<reference evidence="14" key="1">
    <citation type="submission" date="2020-12" db="UniProtKB">
        <authorList>
            <consortium name="WormBaseParasite"/>
        </authorList>
    </citation>
    <scope>IDENTIFICATION</scope>
    <source>
        <strain evidence="14">MHco3</strain>
    </source>
</reference>
<keyword evidence="10 11" id="KW-0645">Protease</keyword>
<feature type="domain" description="Peptidase M12A" evidence="12">
    <location>
        <begin position="141"/>
        <end position="329"/>
    </location>
</feature>
<dbReference type="GO" id="GO:0018996">
    <property type="term" value="P:molting cycle, collagen and cuticulin-based cuticle"/>
    <property type="evidence" value="ECO:0007669"/>
    <property type="project" value="InterPro"/>
</dbReference>
<dbReference type="InterPro" id="IPR006026">
    <property type="entry name" value="Peptidase_Metallo"/>
</dbReference>
<keyword evidence="13" id="KW-1185">Reference proteome</keyword>
<dbReference type="GO" id="GO:0005576">
    <property type="term" value="C:extracellular region"/>
    <property type="evidence" value="ECO:0007669"/>
    <property type="project" value="UniProtKB-SubCell"/>
</dbReference>
<dbReference type="GO" id="GO:0004222">
    <property type="term" value="F:metalloendopeptidase activity"/>
    <property type="evidence" value="ECO:0007669"/>
    <property type="project" value="UniProtKB-UniRule"/>
</dbReference>
<evidence type="ECO:0000256" key="2">
    <source>
        <dbReference type="ARBA" id="ARBA00022525"/>
    </source>
</evidence>
<evidence type="ECO:0000256" key="11">
    <source>
        <dbReference type="RuleBase" id="RU361183"/>
    </source>
</evidence>